<keyword evidence="2" id="KW-0812">Transmembrane</keyword>
<dbReference type="RefSeq" id="WP_110073207.1">
    <property type="nucleotide sequence ID" value="NZ_CM009896.1"/>
</dbReference>
<feature type="transmembrane region" description="Helical" evidence="2">
    <location>
        <begin position="45"/>
        <end position="69"/>
    </location>
</feature>
<evidence type="ECO:0000313" key="3">
    <source>
        <dbReference type="EMBL" id="PWT27871.1"/>
    </source>
</evidence>
<feature type="transmembrane region" description="Helical" evidence="2">
    <location>
        <begin position="365"/>
        <end position="383"/>
    </location>
</feature>
<feature type="transmembrane region" description="Helical" evidence="2">
    <location>
        <begin position="235"/>
        <end position="253"/>
    </location>
</feature>
<feature type="compositionally biased region" description="Basic and acidic residues" evidence="1">
    <location>
        <begin position="545"/>
        <end position="563"/>
    </location>
</feature>
<organism evidence="3 4">
    <name type="scientific">Butyrivibrio fibrisolvens</name>
    <dbReference type="NCBI Taxonomy" id="831"/>
    <lineage>
        <taxon>Bacteria</taxon>
        <taxon>Bacillati</taxon>
        <taxon>Bacillota</taxon>
        <taxon>Clostridia</taxon>
        <taxon>Lachnospirales</taxon>
        <taxon>Lachnospiraceae</taxon>
        <taxon>Butyrivibrio</taxon>
    </lineage>
</organism>
<comment type="caution">
    <text evidence="3">The sequence shown here is derived from an EMBL/GenBank/DDBJ whole genome shotgun (WGS) entry which is preliminary data.</text>
</comment>
<feature type="transmembrane region" description="Helical" evidence="2">
    <location>
        <begin position="282"/>
        <end position="300"/>
    </location>
</feature>
<evidence type="ECO:0000313" key="4">
    <source>
        <dbReference type="Proteomes" id="UP000245488"/>
    </source>
</evidence>
<feature type="transmembrane region" description="Helical" evidence="2">
    <location>
        <begin position="204"/>
        <end position="223"/>
    </location>
</feature>
<evidence type="ECO:0000256" key="2">
    <source>
        <dbReference type="SAM" id="Phobius"/>
    </source>
</evidence>
<keyword evidence="2" id="KW-1133">Transmembrane helix</keyword>
<feature type="transmembrane region" description="Helical" evidence="2">
    <location>
        <begin position="181"/>
        <end position="198"/>
    </location>
</feature>
<gene>
    <name evidence="3" type="ORF">CPT75_12560</name>
</gene>
<feature type="transmembrane region" description="Helical" evidence="2">
    <location>
        <begin position="259"/>
        <end position="275"/>
    </location>
</feature>
<proteinExistence type="predicted"/>
<feature type="compositionally biased region" description="Acidic residues" evidence="1">
    <location>
        <begin position="438"/>
        <end position="447"/>
    </location>
</feature>
<feature type="compositionally biased region" description="Basic and acidic residues" evidence="1">
    <location>
        <begin position="572"/>
        <end position="595"/>
    </location>
</feature>
<dbReference type="EMBL" id="NXNG01000001">
    <property type="protein sequence ID" value="PWT27871.1"/>
    <property type="molecule type" value="Genomic_DNA"/>
</dbReference>
<dbReference type="AlphaFoldDB" id="A0A317G404"/>
<feature type="transmembrane region" description="Helical" evidence="2">
    <location>
        <begin position="337"/>
        <end position="358"/>
    </location>
</feature>
<sequence>MILKKDVSSYVIWALFATFNVLLIAVFGLYSGLFPTSDTTETMLFTGLFTALVTGTCLVVSFLIDRLSVYFMQGKKLNSNLIYLILFVLVLIGGIVLRSVILYNDGVYIKTGIMLFETASVTKGGIITADSIWKLFYLVIMRTVLYFTGDIVIAAIVYQIVVRMIFFILIGVAVRIMTGRVASIIVLSLLMFLPPFITVHILDAASFFEIFVALELIFLAIYFKNMTRAKKSQSAVRFLLYFLLGIGLGALFYIDAGTILFWSPMLLLLFVFKKIKEVLKSFACIIPGAVCGFMLTLIVWDGYDVIGPALYRWSSKYFADVLSIESFEVIGESSSSVYAVLYLILAIIMLCSSFAFLFHKKTTRLAPVMLPALLVCIVSPVMGETGVNTLRMMTLMCIIVIGGGLACMFTSYDTSDFELLFGNDDFDDASENEEDVVVFEPLDEGADDSLKAEGDEEKTEDQQTAEGSEVEQSTERSEDKQTVGKSEDEQAKEKSEIKQTAEGSEDEQSIGRSEDKQTVGKSEDEQAKEKSEIKQTAEGSEDEQSIEKTEEEHTIDDAEKDTSNKNAGEPEDNQKKENIVKGQKLEDIQSDDRNSLKALENGADLLDNTTDIKVADANKPDDLDLSLKGTLDPSFDDEKITRFVPEGMVVPMDTEEDELPRLGKQELLERQRTMSKMHNPSGKLKVGRKVITNREFDVEVSAGDDFDLF</sequence>
<feature type="compositionally biased region" description="Basic and acidic residues" evidence="1">
    <location>
        <begin position="473"/>
        <end position="499"/>
    </location>
</feature>
<name>A0A317G404_BUTFI</name>
<feature type="region of interest" description="Disordered" evidence="1">
    <location>
        <begin position="438"/>
        <end position="596"/>
    </location>
</feature>
<feature type="compositionally biased region" description="Basic and acidic residues" evidence="1">
    <location>
        <begin position="512"/>
        <end position="535"/>
    </location>
</feature>
<feature type="transmembrane region" description="Helical" evidence="2">
    <location>
        <begin position="12"/>
        <end position="33"/>
    </location>
</feature>
<dbReference type="Proteomes" id="UP000245488">
    <property type="component" value="Chromosome"/>
</dbReference>
<feature type="transmembrane region" description="Helical" evidence="2">
    <location>
        <begin position="81"/>
        <end position="101"/>
    </location>
</feature>
<evidence type="ECO:0000256" key="1">
    <source>
        <dbReference type="SAM" id="MobiDB-lite"/>
    </source>
</evidence>
<feature type="transmembrane region" description="Helical" evidence="2">
    <location>
        <begin position="151"/>
        <end position="174"/>
    </location>
</feature>
<keyword evidence="2" id="KW-0472">Membrane</keyword>
<reference evidence="3 4" key="1">
    <citation type="submission" date="2017-09" db="EMBL/GenBank/DDBJ databases">
        <title>High-quality draft genome sequence of Butyrivibrio fibrisolvens INBov1, isolated from cow rumen.</title>
        <authorList>
            <person name="Rodriguez Hernaez J."/>
            <person name="Rivarola M."/>
            <person name="Paniego N."/>
            <person name="Cravero S."/>
            <person name="Ceron Cucchi M."/>
            <person name="Martinez M.C."/>
        </authorList>
    </citation>
    <scope>NUCLEOTIDE SEQUENCE [LARGE SCALE GENOMIC DNA]</scope>
    <source>
        <strain evidence="3 4">INBov1</strain>
    </source>
</reference>
<accession>A0A317G404</accession>
<keyword evidence="4" id="KW-1185">Reference proteome</keyword>
<protein>
    <submittedName>
        <fullName evidence="3">Uncharacterized protein</fullName>
    </submittedName>
</protein>